<feature type="region of interest" description="Disordered" evidence="1">
    <location>
        <begin position="89"/>
        <end position="147"/>
    </location>
</feature>
<organism evidence="2 3">
    <name type="scientific">Adineta steineri</name>
    <dbReference type="NCBI Taxonomy" id="433720"/>
    <lineage>
        <taxon>Eukaryota</taxon>
        <taxon>Metazoa</taxon>
        <taxon>Spiralia</taxon>
        <taxon>Gnathifera</taxon>
        <taxon>Rotifera</taxon>
        <taxon>Eurotatoria</taxon>
        <taxon>Bdelloidea</taxon>
        <taxon>Adinetida</taxon>
        <taxon>Adinetidae</taxon>
        <taxon>Adineta</taxon>
    </lineage>
</organism>
<feature type="compositionally biased region" description="Acidic residues" evidence="1">
    <location>
        <begin position="125"/>
        <end position="135"/>
    </location>
</feature>
<accession>A0A815WL53</accession>
<protein>
    <submittedName>
        <fullName evidence="2">Uncharacterized protein</fullName>
    </submittedName>
</protein>
<comment type="caution">
    <text evidence="2">The sequence shown here is derived from an EMBL/GenBank/DDBJ whole genome shotgun (WGS) entry which is preliminary data.</text>
</comment>
<name>A0A815WL53_9BILA</name>
<dbReference type="EMBL" id="CAJNOG010004902">
    <property type="protein sequence ID" value="CAF1546138.1"/>
    <property type="molecule type" value="Genomic_DNA"/>
</dbReference>
<dbReference type="AlphaFoldDB" id="A0A815WL53"/>
<evidence type="ECO:0000313" key="3">
    <source>
        <dbReference type="Proteomes" id="UP000663845"/>
    </source>
</evidence>
<gene>
    <name evidence="2" type="ORF">JYZ213_LOCUS46002</name>
</gene>
<sequence>EKSTSFLKFPVHHKHVSLNTTRNNQNLIDISTLNVENVVMQAYQSAVSIIENLNISSLLKKHKLFDMNALSEYLHNHLRSKSKLHDNLPLFESANDDSDSEFDLDSDDDDDDDNNSVHSKSSGSEGEDDDDDSMDNEQLKTFKTSFG</sequence>
<feature type="non-terminal residue" evidence="2">
    <location>
        <position position="147"/>
    </location>
</feature>
<dbReference type="Proteomes" id="UP000663845">
    <property type="component" value="Unassembled WGS sequence"/>
</dbReference>
<evidence type="ECO:0000313" key="2">
    <source>
        <dbReference type="EMBL" id="CAF1546138.1"/>
    </source>
</evidence>
<feature type="non-terminal residue" evidence="2">
    <location>
        <position position="1"/>
    </location>
</feature>
<feature type="compositionally biased region" description="Acidic residues" evidence="1">
    <location>
        <begin position="94"/>
        <end position="114"/>
    </location>
</feature>
<evidence type="ECO:0000256" key="1">
    <source>
        <dbReference type="SAM" id="MobiDB-lite"/>
    </source>
</evidence>
<reference evidence="2" key="1">
    <citation type="submission" date="2021-02" db="EMBL/GenBank/DDBJ databases">
        <authorList>
            <person name="Nowell W R."/>
        </authorList>
    </citation>
    <scope>NUCLEOTIDE SEQUENCE</scope>
</reference>
<proteinExistence type="predicted"/>